<feature type="domain" description="HTH tetR-type" evidence="3">
    <location>
        <begin position="6"/>
        <end position="66"/>
    </location>
</feature>
<reference evidence="4" key="1">
    <citation type="submission" date="2020-12" db="EMBL/GenBank/DDBJ databases">
        <title>Sanguibacter suaedae sp. nov., isolated from Suaeda aralocaspica.</title>
        <authorList>
            <person name="Ma Q."/>
        </authorList>
    </citation>
    <scope>NUCLEOTIDE SEQUENCE</scope>
    <source>
        <strain evidence="4">YZGR15</strain>
    </source>
</reference>
<dbReference type="SUPFAM" id="SSF48498">
    <property type="entry name" value="Tetracyclin repressor-like, C-terminal domain"/>
    <property type="match status" value="1"/>
</dbReference>
<dbReference type="PROSITE" id="PS50977">
    <property type="entry name" value="HTH_TETR_2"/>
    <property type="match status" value="1"/>
</dbReference>
<dbReference type="InterPro" id="IPR050624">
    <property type="entry name" value="HTH-type_Tx_Regulator"/>
</dbReference>
<dbReference type="InterPro" id="IPR036271">
    <property type="entry name" value="Tet_transcr_reg_TetR-rel_C_sf"/>
</dbReference>
<evidence type="ECO:0000256" key="2">
    <source>
        <dbReference type="PROSITE-ProRule" id="PRU00335"/>
    </source>
</evidence>
<dbReference type="InterPro" id="IPR001647">
    <property type="entry name" value="HTH_TetR"/>
</dbReference>
<dbReference type="AlphaFoldDB" id="A0A934I645"/>
<dbReference type="GO" id="GO:0003677">
    <property type="term" value="F:DNA binding"/>
    <property type="evidence" value="ECO:0007669"/>
    <property type="project" value="UniProtKB-UniRule"/>
</dbReference>
<dbReference type="PANTHER" id="PTHR43479">
    <property type="entry name" value="ACREF/ENVCD OPERON REPRESSOR-RELATED"/>
    <property type="match status" value="1"/>
</dbReference>
<dbReference type="PANTHER" id="PTHR43479:SF7">
    <property type="entry name" value="TETR-FAMILY TRANSCRIPTIONAL REGULATOR"/>
    <property type="match status" value="1"/>
</dbReference>
<proteinExistence type="predicted"/>
<dbReference type="InterPro" id="IPR039532">
    <property type="entry name" value="TetR_C_Firmicutes"/>
</dbReference>
<dbReference type="Pfam" id="PF14278">
    <property type="entry name" value="TetR_C_8"/>
    <property type="match status" value="1"/>
</dbReference>
<gene>
    <name evidence="4" type="ORF">JAV76_02565</name>
</gene>
<sequence>MDPRIARTRALLQEALLSLARERDLDAISVADIADRATVNRSTFYQHYSDKETLLADALDAQVERAGANLSEIVPITSAEDPPDILVRYIEHLAENAALYRKALGEHGSPITMTRLRRRFTAIVTEGIEAHGFDHDASDLPLEVAAASITGSLMGVLTTWLELEPMPDPARAADWAWRMLVPAQSHLEGSDGPHDASCTVGR</sequence>
<evidence type="ECO:0000313" key="5">
    <source>
        <dbReference type="Proteomes" id="UP000602087"/>
    </source>
</evidence>
<dbReference type="SUPFAM" id="SSF46689">
    <property type="entry name" value="Homeodomain-like"/>
    <property type="match status" value="1"/>
</dbReference>
<evidence type="ECO:0000313" key="4">
    <source>
        <dbReference type="EMBL" id="MBI9113897.1"/>
    </source>
</evidence>
<evidence type="ECO:0000259" key="3">
    <source>
        <dbReference type="PROSITE" id="PS50977"/>
    </source>
</evidence>
<feature type="DNA-binding region" description="H-T-H motif" evidence="2">
    <location>
        <begin position="29"/>
        <end position="48"/>
    </location>
</feature>
<comment type="caution">
    <text evidence="4">The sequence shown here is derived from an EMBL/GenBank/DDBJ whole genome shotgun (WGS) entry which is preliminary data.</text>
</comment>
<organism evidence="4 5">
    <name type="scientific">Sanguibacter suaedae</name>
    <dbReference type="NCBI Taxonomy" id="2795737"/>
    <lineage>
        <taxon>Bacteria</taxon>
        <taxon>Bacillati</taxon>
        <taxon>Actinomycetota</taxon>
        <taxon>Actinomycetes</taxon>
        <taxon>Micrococcales</taxon>
        <taxon>Sanguibacteraceae</taxon>
        <taxon>Sanguibacter</taxon>
    </lineage>
</organism>
<dbReference type="Proteomes" id="UP000602087">
    <property type="component" value="Unassembled WGS sequence"/>
</dbReference>
<keyword evidence="1 2" id="KW-0238">DNA-binding</keyword>
<dbReference type="InterPro" id="IPR009057">
    <property type="entry name" value="Homeodomain-like_sf"/>
</dbReference>
<dbReference type="Gene3D" id="1.10.357.10">
    <property type="entry name" value="Tetracycline Repressor, domain 2"/>
    <property type="match status" value="1"/>
</dbReference>
<evidence type="ECO:0000256" key="1">
    <source>
        <dbReference type="ARBA" id="ARBA00023125"/>
    </source>
</evidence>
<keyword evidence="5" id="KW-1185">Reference proteome</keyword>
<dbReference type="Pfam" id="PF00440">
    <property type="entry name" value="TetR_N"/>
    <property type="match status" value="1"/>
</dbReference>
<protein>
    <submittedName>
        <fullName evidence="4">TetR/AcrR family transcriptional regulator</fullName>
    </submittedName>
</protein>
<name>A0A934I645_9MICO</name>
<accession>A0A934I645</accession>
<dbReference type="RefSeq" id="WP_198732469.1">
    <property type="nucleotide sequence ID" value="NZ_JAEINH010000002.1"/>
</dbReference>
<dbReference type="EMBL" id="JAEINH010000002">
    <property type="protein sequence ID" value="MBI9113897.1"/>
    <property type="molecule type" value="Genomic_DNA"/>
</dbReference>